<proteinExistence type="inferred from homology"/>
<dbReference type="PROSITE" id="PS51413">
    <property type="entry name" value="DBINO"/>
    <property type="match status" value="1"/>
</dbReference>
<dbReference type="GO" id="GO:0006366">
    <property type="term" value="P:transcription by RNA polymerase II"/>
    <property type="evidence" value="ECO:0007669"/>
    <property type="project" value="UniProtKB-ARBA"/>
</dbReference>
<feature type="domain" description="Helicase C-terminal" evidence="20">
    <location>
        <begin position="1374"/>
        <end position="1529"/>
    </location>
</feature>
<feature type="domain" description="Helicase ATP-binding" evidence="19">
    <location>
        <begin position="804"/>
        <end position="976"/>
    </location>
</feature>
<reference evidence="22" key="1">
    <citation type="submission" date="2015-10" db="EMBL/GenBank/DDBJ databases">
        <authorList>
            <person name="Regsiter A."/>
            <person name="william w."/>
        </authorList>
    </citation>
    <scope>NUCLEOTIDE SEQUENCE</scope>
    <source>
        <strain evidence="22">Montdore</strain>
    </source>
</reference>
<dbReference type="PROSITE" id="PS51194">
    <property type="entry name" value="HELICASE_CTER"/>
    <property type="match status" value="1"/>
</dbReference>
<evidence type="ECO:0000256" key="7">
    <source>
        <dbReference type="ARBA" id="ARBA00022840"/>
    </source>
</evidence>
<feature type="compositionally biased region" description="Basic residues" evidence="18">
    <location>
        <begin position="1569"/>
        <end position="1579"/>
    </location>
</feature>
<evidence type="ECO:0000256" key="17">
    <source>
        <dbReference type="SAM" id="Coils"/>
    </source>
</evidence>
<dbReference type="InterPro" id="IPR020838">
    <property type="entry name" value="DBINO"/>
</dbReference>
<evidence type="ECO:0000256" key="14">
    <source>
        <dbReference type="ARBA" id="ARBA00023242"/>
    </source>
</evidence>
<dbReference type="GO" id="GO:0003677">
    <property type="term" value="F:DNA binding"/>
    <property type="evidence" value="ECO:0007669"/>
    <property type="project" value="UniProtKB-UniRule"/>
</dbReference>
<evidence type="ECO:0000259" key="21">
    <source>
        <dbReference type="PROSITE" id="PS51413"/>
    </source>
</evidence>
<dbReference type="SMART" id="SM00487">
    <property type="entry name" value="DEXDc"/>
    <property type="match status" value="1"/>
</dbReference>
<sequence>MSGSQQHSPYNPNPSPSLPYRTSFPPTEQHHPPLPNSAAHYPNPSILPQQAHQQFAASSRSGPAASLPPLATSAPYITRSGYYDPVESRPTDMSSGWSPSATSTTNIAATAYERGPSTQSQTTSRDQRYSYNGESAVGGATQSPIHPIDPNSRRSYPLPSPTSTSSIHHTTAELRSSMGPGALHSDYAAGPSSPTATKATPARRGGAMSISALLTNTDEPSTDTTTPKNIPRPTQTTKRRSPDRESNNNTSPVMLRASLRQPPPAKPATASASTFRSGDADPTDTELSSNHGGGGGKNGSFRGFRYHDSVNLLTDDPDKTDSELDDGGFAQERAEYLKRARKRHLEVEGRENQNRKRRRVVFQNRLHDQFHAHAKSSRERARIQFYDDAMEQVMKQEEEDEKERKKEQQRKRRREKAEVEKKFKAEIAAKAAVEAAEREAAEKHVRDEIARQRSAERAARDGLDGALGLGPDMHDSDASGPPMVVVDEGGKKRKPGRKRQPKEIKEALEAKEVKELKPVVKEPPVQEVYVPHVSKSYNQIFDQIWKDIARRDIPKVYRVQQTSLATKQSNLRKTAQLAAKEAQRWKLRTNKNVKDTQARAKRCMREMMTFWKRNEREERDLRRRAEKEALEHAKREEENREAKRQARKLNFLISQTELYSHFIGRKIKTDEVERSTDSLGVDVAAEIPTNPNAPTILPGQENGKPGKPVRSFDDLDFDAEDDETLHQVAVNNAQHAIQAAQDTARAFNALEPGEGKTDLGNVNLDEGEMNFQNPTSLGDIDIEQPKLLSCQLKEYQLKGLNWLCNLYEQGINGILADEMGLGKTVQSISVMAYLAETHNIWGPFLVIAPASTLHNWQQEIARFVPQFKILPYWGSGKDRKVLRKFWDRKQLTYTKDSPFHVLITSYQLVVQDTQYFQRMRWQYMILDEAQAIKSSTSSRWKALLGFHCRNRLLLTGTPIQNSMQELWALLHFIMPSLFDSHDEFSEWFSKDIESHAQSNTQLNEAQLRRLHMILKPFMLRRIKKHVQKELGDKIELDVQCELTYRQRALYKGLRDKISIMDIIEKAASGADDNNATLMNLVMQFRKVCNHPDLFERAETSSPFAFSRWAETASFLREGSKIDVSYTARNVIDYEVPALVCREGGRLELPGPDSEAGIRRFIFNNRWNIWKPDKIMESARKPDGAFSWLRFADTSPGETWKAFHQGEFHRALALRARRNLSRFAVPYDNDDPYVPFHAMFLVSELADRKEVAEVATEGYLADLMNVSRVYFRDKMMHRLEPLASPSASAPPINLVCISQGVIFEQQSLLWNERVRKVFYGASVLEEQRYMENKIDLGLYPVPKALPEPSSEKMGYAHIRVPSMRRFVSDSGKLAKLDALLTELKAGGHRVLLYFQMTKMMDLCEEYLTYRHHRYLRLDGSSKLEDRRDMVSAWQTTPEIFVFILSTRAGGLGINLTAADTVIFYDSDWNPTIDSQAMDRAHRLGQTRQVTVYRLITRGTIEERIRTRAKQKEEVQRVVIQGGDPGAKKNTVDFKGTREVATWLFDDEEAEQLEKTLEAKEKEAEEAKAKGGAKRGKKKAKTGTAGEEPKAINLEDLYERKDQLMGFSLANRMSRYHEGEGRFDDSGKPSEAGTPAASAAPVPSSRKRGPKGGNKKKTTQERLAMIDGVTK</sequence>
<feature type="compositionally biased region" description="Basic residues" evidence="18">
    <location>
        <begin position="491"/>
        <end position="500"/>
    </location>
</feature>
<dbReference type="GO" id="GO:0031011">
    <property type="term" value="C:Ino80 complex"/>
    <property type="evidence" value="ECO:0007669"/>
    <property type="project" value="UniProtKB-UniRule"/>
</dbReference>
<dbReference type="Pfam" id="PF13892">
    <property type="entry name" value="DBINO"/>
    <property type="match status" value="1"/>
</dbReference>
<feature type="compositionally biased region" description="Polar residues" evidence="18">
    <location>
        <begin position="116"/>
        <end position="133"/>
    </location>
</feature>
<dbReference type="EMBL" id="LN891036">
    <property type="protein sequence ID" value="CUS10959.1"/>
    <property type="molecule type" value="Genomic_DNA"/>
</dbReference>
<evidence type="ECO:0000256" key="13">
    <source>
        <dbReference type="ARBA" id="ARBA00023204"/>
    </source>
</evidence>
<keyword evidence="9 17" id="KW-0175">Coiled coil</keyword>
<keyword evidence="23" id="KW-1185">Reference proteome</keyword>
<evidence type="ECO:0000259" key="19">
    <source>
        <dbReference type="PROSITE" id="PS51192"/>
    </source>
</evidence>
<evidence type="ECO:0000256" key="8">
    <source>
        <dbReference type="ARBA" id="ARBA00023015"/>
    </source>
</evidence>
<keyword evidence="8" id="KW-0805">Transcription regulation</keyword>
<feature type="compositionally biased region" description="Low complexity" evidence="18">
    <location>
        <begin position="1627"/>
        <end position="1642"/>
    </location>
</feature>
<dbReference type="Gene3D" id="3.40.50.10810">
    <property type="entry name" value="Tandem AAA-ATPase domain"/>
    <property type="match status" value="1"/>
</dbReference>
<feature type="compositionally biased region" description="Basic and acidic residues" evidence="18">
    <location>
        <begin position="1558"/>
        <end position="1567"/>
    </location>
</feature>
<dbReference type="FunFam" id="3.40.50.10810:FF:000022">
    <property type="entry name" value="Blast:Putative DNA helicase Ino80"/>
    <property type="match status" value="1"/>
</dbReference>
<evidence type="ECO:0000256" key="4">
    <source>
        <dbReference type="ARBA" id="ARBA00022741"/>
    </source>
</evidence>
<dbReference type="InterPro" id="IPR001650">
    <property type="entry name" value="Helicase_C-like"/>
</dbReference>
<comment type="subcellular location">
    <subcellularLocation>
        <location evidence="1 16">Nucleus</location>
    </subcellularLocation>
</comment>
<keyword evidence="5 16" id="KW-0227">DNA damage</keyword>
<evidence type="ECO:0000256" key="10">
    <source>
        <dbReference type="ARBA" id="ARBA00023125"/>
    </source>
</evidence>
<dbReference type="GO" id="GO:0051276">
    <property type="term" value="P:chromosome organization"/>
    <property type="evidence" value="ECO:0007669"/>
    <property type="project" value="UniProtKB-ARBA"/>
</dbReference>
<dbReference type="GO" id="GO:0140658">
    <property type="term" value="F:ATP-dependent chromatin remodeler activity"/>
    <property type="evidence" value="ECO:0007669"/>
    <property type="project" value="InterPro"/>
</dbReference>
<feature type="compositionally biased region" description="Basic and acidic residues" evidence="18">
    <location>
        <begin position="435"/>
        <end position="463"/>
    </location>
</feature>
<keyword evidence="11" id="KW-0010">Activator</keyword>
<dbReference type="FunFam" id="3.40.50.300:FF:001269">
    <property type="entry name" value="SNF2 family helicase/ATPase"/>
    <property type="match status" value="1"/>
</dbReference>
<keyword evidence="10 16" id="KW-0238">DNA-binding</keyword>
<evidence type="ECO:0000256" key="9">
    <source>
        <dbReference type="ARBA" id="ARBA00023054"/>
    </source>
</evidence>
<dbReference type="Gene3D" id="3.40.50.300">
    <property type="entry name" value="P-loop containing nucleotide triphosphate hydrolases"/>
    <property type="match status" value="1"/>
</dbReference>
<dbReference type="SUPFAM" id="SSF52540">
    <property type="entry name" value="P-loop containing nucleoside triphosphate hydrolases"/>
    <property type="match status" value="2"/>
</dbReference>
<accession>A0A292PTT5</accession>
<feature type="compositionally biased region" description="Basic and acidic residues" evidence="18">
    <location>
        <begin position="1616"/>
        <end position="1626"/>
    </location>
</feature>
<feature type="region of interest" description="Disordered" evidence="18">
    <location>
        <begin position="1616"/>
        <end position="1669"/>
    </location>
</feature>
<feature type="compositionally biased region" description="Low complexity" evidence="18">
    <location>
        <begin position="215"/>
        <end position="227"/>
    </location>
</feature>
<feature type="region of interest" description="Disordered" evidence="18">
    <location>
        <begin position="686"/>
        <end position="706"/>
    </location>
</feature>
<dbReference type="InterPro" id="IPR027417">
    <property type="entry name" value="P-loop_NTPase"/>
</dbReference>
<evidence type="ECO:0000256" key="2">
    <source>
        <dbReference type="ARBA" id="ARBA00007025"/>
    </source>
</evidence>
<feature type="domain" description="DBINO" evidence="21">
    <location>
        <begin position="544"/>
        <end position="669"/>
    </location>
</feature>
<dbReference type="Pfam" id="PF00176">
    <property type="entry name" value="SNF2-rel_dom"/>
    <property type="match status" value="1"/>
</dbReference>
<comment type="function">
    <text evidence="16">ATPase component of the INO80 complex which remodels chromatin by shifting nucleosomes and is involved in DNA repair.</text>
</comment>
<keyword evidence="6 16" id="KW-0378">Hydrolase</keyword>
<feature type="region of interest" description="Disordered" evidence="18">
    <location>
        <begin position="1558"/>
        <end position="1585"/>
    </location>
</feature>
<keyword evidence="4" id="KW-0547">Nucleotide-binding</keyword>
<protein>
    <recommendedName>
        <fullName evidence="3 16">Chromatin-remodeling ATPase INO80</fullName>
        <ecNumber evidence="16">3.6.4.-</ecNumber>
    </recommendedName>
</protein>
<dbReference type="GO" id="GO:0040029">
    <property type="term" value="P:epigenetic regulation of gene expression"/>
    <property type="evidence" value="ECO:0007669"/>
    <property type="project" value="UniProtKB-ARBA"/>
</dbReference>
<evidence type="ECO:0000256" key="3">
    <source>
        <dbReference type="ARBA" id="ARBA00019805"/>
    </source>
</evidence>
<evidence type="ECO:0000256" key="11">
    <source>
        <dbReference type="ARBA" id="ARBA00023159"/>
    </source>
</evidence>
<feature type="region of interest" description="Disordered" evidence="18">
    <location>
        <begin position="394"/>
        <end position="421"/>
    </location>
</feature>
<feature type="region of interest" description="Disordered" evidence="18">
    <location>
        <begin position="1"/>
        <end position="304"/>
    </location>
</feature>
<comment type="subunit">
    <text evidence="16">Component of the INO80 chromatin-remodeling complex.</text>
</comment>
<keyword evidence="7 16" id="KW-0067">ATP-binding</keyword>
<evidence type="ECO:0000313" key="23">
    <source>
        <dbReference type="Proteomes" id="UP001412239"/>
    </source>
</evidence>
<keyword evidence="12" id="KW-0804">Transcription</keyword>
<organism evidence="22 23">
    <name type="scientific">Tuber aestivum</name>
    <name type="common">summer truffle</name>
    <dbReference type="NCBI Taxonomy" id="59557"/>
    <lineage>
        <taxon>Eukaryota</taxon>
        <taxon>Fungi</taxon>
        <taxon>Dikarya</taxon>
        <taxon>Ascomycota</taxon>
        <taxon>Pezizomycotina</taxon>
        <taxon>Pezizomycetes</taxon>
        <taxon>Pezizales</taxon>
        <taxon>Tuberaceae</taxon>
        <taxon>Tuber</taxon>
    </lineage>
</organism>
<evidence type="ECO:0000256" key="12">
    <source>
        <dbReference type="ARBA" id="ARBA00023163"/>
    </source>
</evidence>
<dbReference type="PANTHER" id="PTHR45685:SF2">
    <property type="entry name" value="CHROMATIN-REMODELING ATPASE INO80"/>
    <property type="match status" value="1"/>
</dbReference>
<feature type="compositionally biased region" description="Basic residues" evidence="18">
    <location>
        <begin position="1643"/>
        <end position="1655"/>
    </location>
</feature>
<keyword evidence="14" id="KW-0539">Nucleus</keyword>
<dbReference type="InterPro" id="IPR000330">
    <property type="entry name" value="SNF2_N"/>
</dbReference>
<evidence type="ECO:0000256" key="1">
    <source>
        <dbReference type="ARBA" id="ARBA00004123"/>
    </source>
</evidence>
<evidence type="ECO:0000256" key="5">
    <source>
        <dbReference type="ARBA" id="ARBA00022763"/>
    </source>
</evidence>
<keyword evidence="13 16" id="KW-0234">DNA repair</keyword>
<comment type="similarity">
    <text evidence="2 16">Belongs to the SNF2/RAD54 helicase family.</text>
</comment>
<dbReference type="InterPro" id="IPR031047">
    <property type="entry name" value="DEXQc_INO80"/>
</dbReference>
<feature type="compositionally biased region" description="Polar residues" evidence="18">
    <location>
        <begin position="46"/>
        <end position="55"/>
    </location>
</feature>
<evidence type="ECO:0000256" key="6">
    <source>
        <dbReference type="ARBA" id="ARBA00022801"/>
    </source>
</evidence>
<dbReference type="GO" id="GO:0016887">
    <property type="term" value="F:ATP hydrolysis activity"/>
    <property type="evidence" value="ECO:0007669"/>
    <property type="project" value="TreeGrafter"/>
</dbReference>
<feature type="coiled-coil region" evidence="17">
    <location>
        <begin position="623"/>
        <end position="655"/>
    </location>
</feature>
<dbReference type="InterPro" id="IPR014001">
    <property type="entry name" value="Helicase_ATP-bd"/>
</dbReference>
<dbReference type="InterPro" id="IPR038718">
    <property type="entry name" value="SNF2-like_sf"/>
</dbReference>
<dbReference type="EC" id="3.6.4.-" evidence="16"/>
<evidence type="ECO:0000313" key="22">
    <source>
        <dbReference type="EMBL" id="CUS10959.1"/>
    </source>
</evidence>
<dbReference type="CDD" id="cd18793">
    <property type="entry name" value="SF2_C_SNF"/>
    <property type="match status" value="1"/>
</dbReference>
<dbReference type="SMART" id="SM00490">
    <property type="entry name" value="HELICc"/>
    <property type="match status" value="1"/>
</dbReference>
<name>A0A292PTT5_9PEZI</name>
<dbReference type="GO" id="GO:0005524">
    <property type="term" value="F:ATP binding"/>
    <property type="evidence" value="ECO:0007669"/>
    <property type="project" value="UniProtKB-UniRule"/>
</dbReference>
<dbReference type="Pfam" id="PF00271">
    <property type="entry name" value="Helicase_C"/>
    <property type="match status" value="1"/>
</dbReference>
<dbReference type="PANTHER" id="PTHR45685">
    <property type="entry name" value="HELICASE SRCAP-RELATED"/>
    <property type="match status" value="1"/>
</dbReference>
<dbReference type="GO" id="GO:0042393">
    <property type="term" value="F:histone binding"/>
    <property type="evidence" value="ECO:0007669"/>
    <property type="project" value="TreeGrafter"/>
</dbReference>
<dbReference type="InterPro" id="IPR050520">
    <property type="entry name" value="INO80/SWR1_helicase"/>
</dbReference>
<evidence type="ECO:0000256" key="15">
    <source>
        <dbReference type="ARBA" id="ARBA00049360"/>
    </source>
</evidence>
<dbReference type="CDD" id="cd18002">
    <property type="entry name" value="DEXQc_INO80"/>
    <property type="match status" value="1"/>
</dbReference>
<dbReference type="GO" id="GO:0006281">
    <property type="term" value="P:DNA repair"/>
    <property type="evidence" value="ECO:0007669"/>
    <property type="project" value="UniProtKB-UniRule"/>
</dbReference>
<dbReference type="PROSITE" id="PS51192">
    <property type="entry name" value="HELICASE_ATP_BIND_1"/>
    <property type="match status" value="1"/>
</dbReference>
<evidence type="ECO:0000259" key="20">
    <source>
        <dbReference type="PROSITE" id="PS51194"/>
    </source>
</evidence>
<dbReference type="InterPro" id="IPR049730">
    <property type="entry name" value="SNF2/RAD54-like_C"/>
</dbReference>
<feature type="region of interest" description="Disordered" evidence="18">
    <location>
        <begin position="435"/>
        <end position="503"/>
    </location>
</feature>
<gene>
    <name evidence="22" type="ORF">GSTUAT00004990001</name>
</gene>
<dbReference type="GO" id="GO:0010557">
    <property type="term" value="P:positive regulation of macromolecule biosynthetic process"/>
    <property type="evidence" value="ECO:0007669"/>
    <property type="project" value="UniProtKB-ARBA"/>
</dbReference>
<feature type="compositionally biased region" description="Low complexity" evidence="18">
    <location>
        <begin position="98"/>
        <end position="111"/>
    </location>
</feature>
<comment type="domain">
    <text evidence="16">The DBINO region is involved in binding to DNA.</text>
</comment>
<feature type="compositionally biased region" description="Low complexity" evidence="18">
    <location>
        <begin position="56"/>
        <end position="75"/>
    </location>
</feature>
<evidence type="ECO:0000256" key="16">
    <source>
        <dbReference type="RuleBase" id="RU368001"/>
    </source>
</evidence>
<evidence type="ECO:0000256" key="18">
    <source>
        <dbReference type="SAM" id="MobiDB-lite"/>
    </source>
</evidence>
<comment type="catalytic activity">
    <reaction evidence="15 16">
        <text>ATP + H2O = ADP + phosphate + H(+)</text>
        <dbReference type="Rhea" id="RHEA:13065"/>
        <dbReference type="ChEBI" id="CHEBI:15377"/>
        <dbReference type="ChEBI" id="CHEBI:15378"/>
        <dbReference type="ChEBI" id="CHEBI:30616"/>
        <dbReference type="ChEBI" id="CHEBI:43474"/>
        <dbReference type="ChEBI" id="CHEBI:456216"/>
    </reaction>
</comment>
<dbReference type="Proteomes" id="UP001412239">
    <property type="component" value="Unassembled WGS sequence"/>
</dbReference>